<feature type="transmembrane region" description="Helical" evidence="1">
    <location>
        <begin position="358"/>
        <end position="378"/>
    </location>
</feature>
<sequence length="479" mass="54949">MEKKLNNSYLIFLNILIIVYNLYICLAVFKEKIVVSDDLSKLYESKQISKSYFSYIYSFLDSTTMAARPVSGFVTGTLIFFSKSNEYIYLLGVLFFPLSLIAIYCVAKNILSKELASLVTLLYSCSLIGTSIQFSSIMLNSNLATIFFSLSIYFICVRKNIILSALFFIASILSYEIFLPLILLNLFLIKNNKKRIVFLLITSGIIVLFRKVIQPEIFVNSYQRDEVGKIFEFKRVGQIAVYSVKLFFKDIFVGMYKGLLNLRNIHIVEIISALMVSSVVYKVFSAYDFKSQLHRFKTLGIISLISILLGLSIFLFSSYIPTVFGFDNRNLGAIRLFYTLFVISGIVYVLVKLKLGNKIISVCFAILAFLLMITDISVKNSWIYASKFNNELFSKLNIALKENHIENGEICLKYDISNELKTNPHFTFREPIFYNNWESPMLSEMNGINSKKIHVYNVERKADCATVFLYQNGKISRVK</sequence>
<keyword evidence="1" id="KW-0812">Transmembrane</keyword>
<keyword evidence="1" id="KW-1133">Transmembrane helix</keyword>
<feature type="transmembrane region" description="Helical" evidence="1">
    <location>
        <begin position="265"/>
        <end position="284"/>
    </location>
</feature>
<name>A0A1N7I2V4_9FLAO</name>
<evidence type="ECO:0000313" key="4">
    <source>
        <dbReference type="Proteomes" id="UP000186106"/>
    </source>
</evidence>
<dbReference type="Proteomes" id="UP000279541">
    <property type="component" value="Chromosome"/>
</dbReference>
<feature type="transmembrane region" description="Helical" evidence="1">
    <location>
        <begin position="296"/>
        <end position="320"/>
    </location>
</feature>
<dbReference type="RefSeq" id="WP_076352424.1">
    <property type="nucleotide sequence ID" value="NZ_CP033926.1"/>
</dbReference>
<accession>A0A1N7I2V4</accession>
<evidence type="ECO:0000313" key="2">
    <source>
        <dbReference type="EMBL" id="AZA99656.1"/>
    </source>
</evidence>
<evidence type="ECO:0000313" key="5">
    <source>
        <dbReference type="Proteomes" id="UP000279541"/>
    </source>
</evidence>
<dbReference type="Proteomes" id="UP000186106">
    <property type="component" value="Unassembled WGS sequence"/>
</dbReference>
<feature type="transmembrane region" description="Helical" evidence="1">
    <location>
        <begin position="87"/>
        <end position="107"/>
    </location>
</feature>
<feature type="transmembrane region" description="Helical" evidence="1">
    <location>
        <begin position="9"/>
        <end position="29"/>
    </location>
</feature>
<keyword evidence="1" id="KW-0472">Membrane</keyword>
<organism evidence="3 4">
    <name type="scientific">Chryseobacterium joostei</name>
    <dbReference type="NCBI Taxonomy" id="112234"/>
    <lineage>
        <taxon>Bacteria</taxon>
        <taxon>Pseudomonadati</taxon>
        <taxon>Bacteroidota</taxon>
        <taxon>Flavobacteriia</taxon>
        <taxon>Flavobacteriales</taxon>
        <taxon>Weeksellaceae</taxon>
        <taxon>Chryseobacterium group</taxon>
        <taxon>Chryseobacterium</taxon>
    </lineage>
</organism>
<feature type="transmembrane region" description="Helical" evidence="1">
    <location>
        <begin position="332"/>
        <end position="351"/>
    </location>
</feature>
<dbReference type="KEGG" id="cjt:EG359_08540"/>
<gene>
    <name evidence="2" type="ORF">EG359_08540</name>
    <name evidence="3" type="ORF">SAMN05421768_102353</name>
</gene>
<reference evidence="3 4" key="1">
    <citation type="submission" date="2017-01" db="EMBL/GenBank/DDBJ databases">
        <authorList>
            <person name="Mah S.A."/>
            <person name="Swanson W.J."/>
            <person name="Moy G.W."/>
            <person name="Vacquier V.D."/>
        </authorList>
    </citation>
    <scope>NUCLEOTIDE SEQUENCE [LARGE SCALE GENOMIC DNA]</scope>
    <source>
        <strain evidence="3 4">DSM 16927</strain>
    </source>
</reference>
<evidence type="ECO:0008006" key="6">
    <source>
        <dbReference type="Google" id="ProtNLM"/>
    </source>
</evidence>
<evidence type="ECO:0000256" key="1">
    <source>
        <dbReference type="SAM" id="Phobius"/>
    </source>
</evidence>
<dbReference type="OrthoDB" id="1222082at2"/>
<evidence type="ECO:0000313" key="3">
    <source>
        <dbReference type="EMBL" id="SIS31368.1"/>
    </source>
</evidence>
<dbReference type="AlphaFoldDB" id="A0A1N7I2V4"/>
<dbReference type="EMBL" id="CP033926">
    <property type="protein sequence ID" value="AZA99656.1"/>
    <property type="molecule type" value="Genomic_DNA"/>
</dbReference>
<proteinExistence type="predicted"/>
<dbReference type="STRING" id="112234.SAMN05421768_102353"/>
<feature type="transmembrane region" description="Helical" evidence="1">
    <location>
        <begin position="196"/>
        <end position="213"/>
    </location>
</feature>
<keyword evidence="5" id="KW-1185">Reference proteome</keyword>
<feature type="transmembrane region" description="Helical" evidence="1">
    <location>
        <begin position="161"/>
        <end position="184"/>
    </location>
</feature>
<protein>
    <recommendedName>
        <fullName evidence="6">Glycosyltransferase RgtA/B/C/D-like domain-containing protein</fullName>
    </recommendedName>
</protein>
<dbReference type="EMBL" id="FTNZ01000002">
    <property type="protein sequence ID" value="SIS31368.1"/>
    <property type="molecule type" value="Genomic_DNA"/>
</dbReference>
<reference evidence="2 5" key="2">
    <citation type="submission" date="2018-11" db="EMBL/GenBank/DDBJ databases">
        <title>Proposal to divide the Flavobacteriaceae and reorganize its genera based on Amino Acid Identity values calculated from whole genome sequences.</title>
        <authorList>
            <person name="Nicholson A.C."/>
            <person name="Gulvik C.A."/>
            <person name="Whitney A.M."/>
            <person name="Humrighouse B.W."/>
            <person name="Bell M."/>
            <person name="Holmes B."/>
            <person name="Steigerwalt A.G."/>
            <person name="Villarma A."/>
            <person name="Sheth M."/>
            <person name="Batra D."/>
            <person name="Pryor J."/>
            <person name="Bernardet J.-F."/>
            <person name="Hugo C."/>
            <person name="Kampfer P."/>
            <person name="Newman J."/>
            <person name="McQuiston J.R."/>
        </authorList>
    </citation>
    <scope>NUCLEOTIDE SEQUENCE [LARGE SCALE GENOMIC DNA]</scope>
    <source>
        <strain evidence="2 5">DSM 16927</strain>
    </source>
</reference>